<dbReference type="InterPro" id="IPR001482">
    <property type="entry name" value="T2SS/T4SS_dom"/>
</dbReference>
<dbReference type="AlphaFoldDB" id="A0A4Z0LZS5"/>
<dbReference type="NCBIfam" id="TIGR01420">
    <property type="entry name" value="pilT_fam"/>
    <property type="match status" value="1"/>
</dbReference>
<feature type="domain" description="Bacterial type II secretion system protein E" evidence="2">
    <location>
        <begin position="4"/>
        <end position="273"/>
    </location>
</feature>
<dbReference type="InterPro" id="IPR027417">
    <property type="entry name" value="P-loop_NTPase"/>
</dbReference>
<dbReference type="PANTHER" id="PTHR30486">
    <property type="entry name" value="TWITCHING MOTILITY PROTEIN PILT"/>
    <property type="match status" value="1"/>
</dbReference>
<dbReference type="InterPro" id="IPR006321">
    <property type="entry name" value="PilT/PilU"/>
</dbReference>
<dbReference type="InterPro" id="IPR050921">
    <property type="entry name" value="T4SS_GSP_E_ATPase"/>
</dbReference>
<evidence type="ECO:0000313" key="4">
    <source>
        <dbReference type="Proteomes" id="UP000298050"/>
    </source>
</evidence>
<dbReference type="GO" id="GO:0016887">
    <property type="term" value="F:ATP hydrolysis activity"/>
    <property type="evidence" value="ECO:0007669"/>
    <property type="project" value="InterPro"/>
</dbReference>
<dbReference type="CDD" id="cd01131">
    <property type="entry name" value="PilT"/>
    <property type="match status" value="1"/>
</dbReference>
<gene>
    <name evidence="3" type="ORF">E4634_14475</name>
</gene>
<dbReference type="OrthoDB" id="9804785at2"/>
<evidence type="ECO:0000256" key="1">
    <source>
        <dbReference type="ARBA" id="ARBA00006611"/>
    </source>
</evidence>
<name>A0A4Z0LZS5_9GAMM</name>
<dbReference type="GO" id="GO:0005524">
    <property type="term" value="F:ATP binding"/>
    <property type="evidence" value="ECO:0007669"/>
    <property type="project" value="InterPro"/>
</dbReference>
<organism evidence="3 4">
    <name type="scientific">Mangrovimicrobium sediminis</name>
    <dbReference type="NCBI Taxonomy" id="2562682"/>
    <lineage>
        <taxon>Bacteria</taxon>
        <taxon>Pseudomonadati</taxon>
        <taxon>Pseudomonadota</taxon>
        <taxon>Gammaproteobacteria</taxon>
        <taxon>Cellvibrionales</taxon>
        <taxon>Halieaceae</taxon>
        <taxon>Mangrovimicrobium</taxon>
    </lineage>
</organism>
<dbReference type="Pfam" id="PF00437">
    <property type="entry name" value="T2SSE"/>
    <property type="match status" value="1"/>
</dbReference>
<sequence length="379" mass="41818">MKIEDLLKKIVDHKASDGFISAGAAPSIKVDGTIHPVRETPVSAEEARALVLSTMDDKQKAEFLDRNELNFAIGREGLGRFRVNCFVQRGACGMVLRRIVTKIPTPDELGLPQIIKDLSMTKRGLVIFVGATGTGKSTSLASMVGYRNHNSRGHIITIEDPIEYMHDHAQCIVTQREVGVDTESFDIALKNTLRQAPDVILIGEVRTAETMMQALTFAETGHLCLCTLHANNANQALDRIQSFFPAEQHSQVWMDLSLNLKAMIAQQLLPRMDGNGRTPVVEILLNSPLVADYIRKGEVHLIKEVMSKSTELGMQTLDQSLVKAYKEGLITLEDAVRHADSGNDVRLAIKMYEKGHMGGDGGFSLAIEEDDDRGRFLGR</sequence>
<dbReference type="EMBL" id="SRLE01000009">
    <property type="protein sequence ID" value="TGD72720.1"/>
    <property type="molecule type" value="Genomic_DNA"/>
</dbReference>
<reference evidence="3 4" key="1">
    <citation type="submission" date="2019-04" db="EMBL/GenBank/DDBJ databases">
        <title>Taxonomy of novel Haliea sp. from mangrove soil of West Coast of India.</title>
        <authorList>
            <person name="Verma A."/>
            <person name="Kumar P."/>
            <person name="Krishnamurthi S."/>
        </authorList>
    </citation>
    <scope>NUCLEOTIDE SEQUENCE [LARGE SCALE GENOMIC DNA]</scope>
    <source>
        <strain evidence="3 4">SAOS-164</strain>
    </source>
</reference>
<proteinExistence type="inferred from homology"/>
<dbReference type="PANTHER" id="PTHR30486:SF12">
    <property type="entry name" value="TYPE IV PILUS ATPASE PILU"/>
    <property type="match status" value="1"/>
</dbReference>
<evidence type="ECO:0000259" key="2">
    <source>
        <dbReference type="Pfam" id="PF00437"/>
    </source>
</evidence>
<dbReference type="Proteomes" id="UP000298050">
    <property type="component" value="Unassembled WGS sequence"/>
</dbReference>
<evidence type="ECO:0000313" key="3">
    <source>
        <dbReference type="EMBL" id="TGD72720.1"/>
    </source>
</evidence>
<keyword evidence="4" id="KW-1185">Reference proteome</keyword>
<accession>A0A4Z0LZS5</accession>
<dbReference type="Gene3D" id="3.30.450.90">
    <property type="match status" value="1"/>
</dbReference>
<dbReference type="Gene3D" id="3.40.50.300">
    <property type="entry name" value="P-loop containing nucleotide triphosphate hydrolases"/>
    <property type="match status" value="1"/>
</dbReference>
<protein>
    <submittedName>
        <fullName evidence="3">PilT/PilU family type 4a pilus ATPase</fullName>
    </submittedName>
</protein>
<comment type="caution">
    <text evidence="3">The sequence shown here is derived from an EMBL/GenBank/DDBJ whole genome shotgun (WGS) entry which is preliminary data.</text>
</comment>
<comment type="similarity">
    <text evidence="1">Belongs to the GSP E family.</text>
</comment>
<dbReference type="FunFam" id="3.40.50.300:FF:001116">
    <property type="entry name" value="Type IV pili twitching motility protein PilT"/>
    <property type="match status" value="1"/>
</dbReference>
<dbReference type="SUPFAM" id="SSF52540">
    <property type="entry name" value="P-loop containing nucleoside triphosphate hydrolases"/>
    <property type="match status" value="1"/>
</dbReference>
<dbReference type="RefSeq" id="WP_135445108.1">
    <property type="nucleotide sequence ID" value="NZ_SRLE01000009.1"/>
</dbReference>